<gene>
    <name evidence="1" type="ORF">BCF58_0146</name>
</gene>
<accession>A0A495SNL3</accession>
<dbReference type="OrthoDB" id="6631788at2"/>
<dbReference type="EMBL" id="RBXB01000001">
    <property type="protein sequence ID" value="RKT00944.1"/>
    <property type="molecule type" value="Genomic_DNA"/>
</dbReference>
<dbReference type="Proteomes" id="UP000272428">
    <property type="component" value="Unassembled WGS sequence"/>
</dbReference>
<comment type="caution">
    <text evidence="1">The sequence shown here is derived from an EMBL/GenBank/DDBJ whole genome shotgun (WGS) entry which is preliminary data.</text>
</comment>
<dbReference type="AlphaFoldDB" id="A0A495SNL3"/>
<keyword evidence="2" id="KW-1185">Reference proteome</keyword>
<evidence type="ECO:0000313" key="2">
    <source>
        <dbReference type="Proteomes" id="UP000272428"/>
    </source>
</evidence>
<protein>
    <submittedName>
        <fullName evidence="1">Uncharacterized protein</fullName>
    </submittedName>
</protein>
<name>A0A495SNL3_9FLAO</name>
<organism evidence="1 2">
    <name type="scientific">Chryseobacterium defluvii</name>
    <dbReference type="NCBI Taxonomy" id="160396"/>
    <lineage>
        <taxon>Bacteria</taxon>
        <taxon>Pseudomonadati</taxon>
        <taxon>Bacteroidota</taxon>
        <taxon>Flavobacteriia</taxon>
        <taxon>Flavobacteriales</taxon>
        <taxon>Weeksellaceae</taxon>
        <taxon>Chryseobacterium group</taxon>
        <taxon>Chryseobacterium</taxon>
    </lineage>
</organism>
<evidence type="ECO:0000313" key="1">
    <source>
        <dbReference type="EMBL" id="RKT00944.1"/>
    </source>
</evidence>
<reference evidence="1 2" key="1">
    <citation type="submission" date="2018-10" db="EMBL/GenBank/DDBJ databases">
        <title>Genomic Encyclopedia of Archaeal and Bacterial Type Strains, Phase II (KMG-II): from individual species to whole genera.</title>
        <authorList>
            <person name="Goeker M."/>
        </authorList>
    </citation>
    <scope>NUCLEOTIDE SEQUENCE [LARGE SCALE GENOMIC DNA]</scope>
    <source>
        <strain evidence="1 2">DSM 14219</strain>
    </source>
</reference>
<sequence length="85" mass="10347">MGKAESKNHYLYIRLNRKEKRTLFMIPRLLYYCFVEQFDMNDRTLVIDNQNDPMWEIDVSKLSLRSFSLLVNQKKIDCKRLTKNK</sequence>
<dbReference type="RefSeq" id="WP_121459898.1">
    <property type="nucleotide sequence ID" value="NZ_RBXB01000001.1"/>
</dbReference>
<proteinExistence type="predicted"/>